<evidence type="ECO:0000256" key="1">
    <source>
        <dbReference type="SAM" id="MobiDB-lite"/>
    </source>
</evidence>
<evidence type="ECO:0000313" key="2">
    <source>
        <dbReference type="EMBL" id="KAF9521843.1"/>
    </source>
</evidence>
<feature type="compositionally biased region" description="Polar residues" evidence="1">
    <location>
        <begin position="22"/>
        <end position="34"/>
    </location>
</feature>
<feature type="compositionally biased region" description="Acidic residues" evidence="1">
    <location>
        <begin position="73"/>
        <end position="88"/>
    </location>
</feature>
<dbReference type="AlphaFoldDB" id="A0A9P6E3H1"/>
<evidence type="ECO:0000313" key="3">
    <source>
        <dbReference type="Proteomes" id="UP000807306"/>
    </source>
</evidence>
<dbReference type="Proteomes" id="UP000807306">
    <property type="component" value="Unassembled WGS sequence"/>
</dbReference>
<accession>A0A9P6E3H1</accession>
<dbReference type="EMBL" id="MU157982">
    <property type="protein sequence ID" value="KAF9521843.1"/>
    <property type="molecule type" value="Genomic_DNA"/>
</dbReference>
<keyword evidence="3" id="KW-1185">Reference proteome</keyword>
<proteinExistence type="predicted"/>
<organism evidence="2 3">
    <name type="scientific">Crepidotus variabilis</name>
    <dbReference type="NCBI Taxonomy" id="179855"/>
    <lineage>
        <taxon>Eukaryota</taxon>
        <taxon>Fungi</taxon>
        <taxon>Dikarya</taxon>
        <taxon>Basidiomycota</taxon>
        <taxon>Agaricomycotina</taxon>
        <taxon>Agaricomycetes</taxon>
        <taxon>Agaricomycetidae</taxon>
        <taxon>Agaricales</taxon>
        <taxon>Agaricineae</taxon>
        <taxon>Crepidotaceae</taxon>
        <taxon>Crepidotus</taxon>
    </lineage>
</organism>
<name>A0A9P6E3H1_9AGAR</name>
<gene>
    <name evidence="2" type="ORF">CPB83DRAFT_840938</name>
</gene>
<feature type="region of interest" description="Disordered" evidence="1">
    <location>
        <begin position="1"/>
        <end position="40"/>
    </location>
</feature>
<sequence>MLREMTRNVGWANKESWRSKEANASNTRLKSNDGTGKLTIKQQMEYPNAEESINDFLETSGKKRTVELGNGDGESDREINDDDDEDDDCSVANHDTRISFWWKRRGQRWSRRFNIEWMSGRRFVQHYRLFNTTPNVEFNLVEAFVVVVRHV</sequence>
<reference evidence="2" key="1">
    <citation type="submission" date="2020-11" db="EMBL/GenBank/DDBJ databases">
        <authorList>
            <consortium name="DOE Joint Genome Institute"/>
            <person name="Ahrendt S."/>
            <person name="Riley R."/>
            <person name="Andreopoulos W."/>
            <person name="Labutti K."/>
            <person name="Pangilinan J."/>
            <person name="Ruiz-Duenas F.J."/>
            <person name="Barrasa J.M."/>
            <person name="Sanchez-Garcia M."/>
            <person name="Camarero S."/>
            <person name="Miyauchi S."/>
            <person name="Serrano A."/>
            <person name="Linde D."/>
            <person name="Babiker R."/>
            <person name="Drula E."/>
            <person name="Ayuso-Fernandez I."/>
            <person name="Pacheco R."/>
            <person name="Padilla G."/>
            <person name="Ferreira P."/>
            <person name="Barriuso J."/>
            <person name="Kellner H."/>
            <person name="Castanera R."/>
            <person name="Alfaro M."/>
            <person name="Ramirez L."/>
            <person name="Pisabarro A.G."/>
            <person name="Kuo A."/>
            <person name="Tritt A."/>
            <person name="Lipzen A."/>
            <person name="He G."/>
            <person name="Yan M."/>
            <person name="Ng V."/>
            <person name="Cullen D."/>
            <person name="Martin F."/>
            <person name="Rosso M.-N."/>
            <person name="Henrissat B."/>
            <person name="Hibbett D."/>
            <person name="Martinez A.T."/>
            <person name="Grigoriev I.V."/>
        </authorList>
    </citation>
    <scope>NUCLEOTIDE SEQUENCE</scope>
    <source>
        <strain evidence="2">CBS 506.95</strain>
    </source>
</reference>
<protein>
    <submittedName>
        <fullName evidence="2">Uncharacterized protein</fullName>
    </submittedName>
</protein>
<feature type="region of interest" description="Disordered" evidence="1">
    <location>
        <begin position="63"/>
        <end position="88"/>
    </location>
</feature>
<comment type="caution">
    <text evidence="2">The sequence shown here is derived from an EMBL/GenBank/DDBJ whole genome shotgun (WGS) entry which is preliminary data.</text>
</comment>